<evidence type="ECO:0000256" key="1">
    <source>
        <dbReference type="SAM" id="SignalP"/>
    </source>
</evidence>
<organism evidence="2 3">
    <name type="scientific">Setaria viridis</name>
    <name type="common">Green bristlegrass</name>
    <name type="synonym">Setaria italica subsp. viridis</name>
    <dbReference type="NCBI Taxonomy" id="4556"/>
    <lineage>
        <taxon>Eukaryota</taxon>
        <taxon>Viridiplantae</taxon>
        <taxon>Streptophyta</taxon>
        <taxon>Embryophyta</taxon>
        <taxon>Tracheophyta</taxon>
        <taxon>Spermatophyta</taxon>
        <taxon>Magnoliopsida</taxon>
        <taxon>Liliopsida</taxon>
        <taxon>Poales</taxon>
        <taxon>Poaceae</taxon>
        <taxon>PACMAD clade</taxon>
        <taxon>Panicoideae</taxon>
        <taxon>Panicodae</taxon>
        <taxon>Paniceae</taxon>
        <taxon>Cenchrinae</taxon>
        <taxon>Setaria</taxon>
    </lineage>
</organism>
<evidence type="ECO:0000313" key="3">
    <source>
        <dbReference type="Proteomes" id="UP000298652"/>
    </source>
</evidence>
<dbReference type="Gramene" id="TKW35772">
    <property type="protein sequence ID" value="TKW35772"/>
    <property type="gene ID" value="SEVIR_2G396750v2"/>
</dbReference>
<dbReference type="EMBL" id="CM016553">
    <property type="protein sequence ID" value="TKW35772.1"/>
    <property type="molecule type" value="Genomic_DNA"/>
</dbReference>
<keyword evidence="3" id="KW-1185">Reference proteome</keyword>
<keyword evidence="1" id="KW-0732">Signal</keyword>
<feature type="chain" id="PRO_5020291625" evidence="1">
    <location>
        <begin position="22"/>
        <end position="91"/>
    </location>
</feature>
<proteinExistence type="predicted"/>
<protein>
    <submittedName>
        <fullName evidence="2">Uncharacterized protein</fullName>
    </submittedName>
</protein>
<reference evidence="2" key="1">
    <citation type="submission" date="2019-03" db="EMBL/GenBank/DDBJ databases">
        <title>WGS assembly of Setaria viridis.</title>
        <authorList>
            <person name="Huang P."/>
            <person name="Jenkins J."/>
            <person name="Grimwood J."/>
            <person name="Barry K."/>
            <person name="Healey A."/>
            <person name="Mamidi S."/>
            <person name="Sreedasyam A."/>
            <person name="Shu S."/>
            <person name="Feldman M."/>
            <person name="Wu J."/>
            <person name="Yu Y."/>
            <person name="Chen C."/>
            <person name="Johnson J."/>
            <person name="Rokhsar D."/>
            <person name="Baxter I."/>
            <person name="Schmutz J."/>
            <person name="Brutnell T."/>
            <person name="Kellogg E."/>
        </authorList>
    </citation>
    <scope>NUCLEOTIDE SEQUENCE [LARGE SCALE GENOMIC DNA]</scope>
</reference>
<dbReference type="AlphaFoldDB" id="A0A4U6W1E6"/>
<name>A0A4U6W1E6_SETVI</name>
<gene>
    <name evidence="2" type="ORF">SEVIR_2G396750v2</name>
</gene>
<feature type="signal peptide" evidence="1">
    <location>
        <begin position="1"/>
        <end position="21"/>
    </location>
</feature>
<sequence length="91" mass="10436">MSWSCSISLQLLSFIFRCSRYISTDSGMHISAQEKHFPKRRRNEDLHQRQLQLYLGELSAATANRHFSLRSSMAALLLSRFPIPPALGELD</sequence>
<accession>A0A4U6W1E6</accession>
<evidence type="ECO:0000313" key="2">
    <source>
        <dbReference type="EMBL" id="TKW35772.1"/>
    </source>
</evidence>
<dbReference type="Proteomes" id="UP000298652">
    <property type="component" value="Chromosome 2"/>
</dbReference>